<dbReference type="InterPro" id="IPR004364">
    <property type="entry name" value="Aa-tRNA-synt_II"/>
</dbReference>
<gene>
    <name evidence="9" type="ORF">BDN71DRAFT_368448</name>
</gene>
<dbReference type="PRINTS" id="PR01042">
    <property type="entry name" value="TRNASYNTHASP"/>
</dbReference>
<dbReference type="GO" id="GO:0006421">
    <property type="term" value="P:asparaginyl-tRNA aminoacylation"/>
    <property type="evidence" value="ECO:0007669"/>
    <property type="project" value="InterPro"/>
</dbReference>
<evidence type="ECO:0000256" key="3">
    <source>
        <dbReference type="ARBA" id="ARBA00022598"/>
    </source>
</evidence>
<dbReference type="GO" id="GO:0005524">
    <property type="term" value="F:ATP binding"/>
    <property type="evidence" value="ECO:0007669"/>
    <property type="project" value="UniProtKB-KW"/>
</dbReference>
<feature type="domain" description="Aminoacyl-transfer RNA synthetases class-II family profile" evidence="8">
    <location>
        <begin position="159"/>
        <end position="536"/>
    </location>
</feature>
<keyword evidence="10" id="KW-1185">Reference proteome</keyword>
<evidence type="ECO:0000313" key="9">
    <source>
        <dbReference type="EMBL" id="KAF9489039.1"/>
    </source>
</evidence>
<accession>A0A9P6D9V5</accession>
<keyword evidence="7" id="KW-0030">Aminoacyl-tRNA synthetase</keyword>
<dbReference type="GO" id="GO:0004816">
    <property type="term" value="F:asparagine-tRNA ligase activity"/>
    <property type="evidence" value="ECO:0007669"/>
    <property type="project" value="UniProtKB-EC"/>
</dbReference>
<organism evidence="9 10">
    <name type="scientific">Pleurotus eryngii</name>
    <name type="common">Boletus of the steppes</name>
    <dbReference type="NCBI Taxonomy" id="5323"/>
    <lineage>
        <taxon>Eukaryota</taxon>
        <taxon>Fungi</taxon>
        <taxon>Dikarya</taxon>
        <taxon>Basidiomycota</taxon>
        <taxon>Agaricomycotina</taxon>
        <taxon>Agaricomycetes</taxon>
        <taxon>Agaricomycetidae</taxon>
        <taxon>Agaricales</taxon>
        <taxon>Pleurotineae</taxon>
        <taxon>Pleurotaceae</taxon>
        <taxon>Pleurotus</taxon>
    </lineage>
</organism>
<reference evidence="9" key="1">
    <citation type="submission" date="2020-11" db="EMBL/GenBank/DDBJ databases">
        <authorList>
            <consortium name="DOE Joint Genome Institute"/>
            <person name="Ahrendt S."/>
            <person name="Riley R."/>
            <person name="Andreopoulos W."/>
            <person name="Labutti K."/>
            <person name="Pangilinan J."/>
            <person name="Ruiz-Duenas F.J."/>
            <person name="Barrasa J.M."/>
            <person name="Sanchez-Garcia M."/>
            <person name="Camarero S."/>
            <person name="Miyauchi S."/>
            <person name="Serrano A."/>
            <person name="Linde D."/>
            <person name="Babiker R."/>
            <person name="Drula E."/>
            <person name="Ayuso-Fernandez I."/>
            <person name="Pacheco R."/>
            <person name="Padilla G."/>
            <person name="Ferreira P."/>
            <person name="Barriuso J."/>
            <person name="Kellner H."/>
            <person name="Castanera R."/>
            <person name="Alfaro M."/>
            <person name="Ramirez L."/>
            <person name="Pisabarro A.G."/>
            <person name="Kuo A."/>
            <person name="Tritt A."/>
            <person name="Lipzen A."/>
            <person name="He G."/>
            <person name="Yan M."/>
            <person name="Ng V."/>
            <person name="Cullen D."/>
            <person name="Martin F."/>
            <person name="Rosso M.-N."/>
            <person name="Henrissat B."/>
            <person name="Hibbett D."/>
            <person name="Martinez A.T."/>
            <person name="Grigoriev I.V."/>
        </authorList>
    </citation>
    <scope>NUCLEOTIDE SEQUENCE</scope>
    <source>
        <strain evidence="9">ATCC 90797</strain>
    </source>
</reference>
<dbReference type="AlphaFoldDB" id="A0A9P6D9V5"/>
<evidence type="ECO:0000259" key="8">
    <source>
        <dbReference type="PROSITE" id="PS50862"/>
    </source>
</evidence>
<dbReference type="Gene3D" id="3.30.930.10">
    <property type="entry name" value="Bira Bifunctional Protein, Domain 2"/>
    <property type="match status" value="1"/>
</dbReference>
<evidence type="ECO:0000256" key="1">
    <source>
        <dbReference type="ARBA" id="ARBA00008226"/>
    </source>
</evidence>
<keyword evidence="3" id="KW-0436">Ligase</keyword>
<proteinExistence type="inferred from homology"/>
<evidence type="ECO:0000256" key="6">
    <source>
        <dbReference type="ARBA" id="ARBA00022917"/>
    </source>
</evidence>
<keyword evidence="4" id="KW-0547">Nucleotide-binding</keyword>
<keyword evidence="5" id="KW-0067">ATP-binding</keyword>
<dbReference type="EC" id="6.1.1.22" evidence="2"/>
<evidence type="ECO:0000313" key="10">
    <source>
        <dbReference type="Proteomes" id="UP000807025"/>
    </source>
</evidence>
<dbReference type="SUPFAM" id="SSF55681">
    <property type="entry name" value="Class II aaRS and biotin synthetases"/>
    <property type="match status" value="1"/>
</dbReference>
<sequence>MQARRIVVVRNKFPPNHVSCAFSKTMSRRLFPATIHQLLAYPPPPGSSVSLTGYIKSIRKQKNITFGVLSDGSTQPGLQLVLPNSGSVQLSNGCTVAVNGTLAESPRRQPELHVSPDRLQIIGPSLPSTYPIQKQALSTEYLRTNVHLRARTDKIASTLRLRARIKKMLEEWFDEEGFTHVHTPVLTGNDCEGGGETFGVVPGDFFGADGGEGAATHLTVSAQLHLEAMTWALGRVYTLNPCFRAERSDTSRHLAEFWMLEAEWNFPASQTTATPGPAPTAADSQSHLMQVCDTVEHALKHVLADCLPSPLPSSPATVDSASAAPISLPQQDLSFLSPSPSHLISLARAADPSTPWARISYTHALEILNAATKDSSTLLRLPPPEWGSSLASEHERYLAETYARGPIFVYDYPASIKPFYMRRNDGVKIDEQSNGANRQTVSCFDLLIPRVGELAGGSVREERYEVLEHVLYDENLARASSAPGPDAPVSDTRDHPLNWYLSLRKHGSFPHGGFGIGFERLVSWISGVENVKECIPVPRTAGRIDL</sequence>
<evidence type="ECO:0000256" key="4">
    <source>
        <dbReference type="ARBA" id="ARBA00022741"/>
    </source>
</evidence>
<dbReference type="Pfam" id="PF00152">
    <property type="entry name" value="tRNA-synt_2"/>
    <property type="match status" value="1"/>
</dbReference>
<dbReference type="InterPro" id="IPR012340">
    <property type="entry name" value="NA-bd_OB-fold"/>
</dbReference>
<protein>
    <recommendedName>
        <fullName evidence="2">asparagine--tRNA ligase</fullName>
        <ecNumber evidence="2">6.1.1.22</ecNumber>
    </recommendedName>
</protein>
<dbReference type="OrthoDB" id="1931232at2759"/>
<evidence type="ECO:0000256" key="2">
    <source>
        <dbReference type="ARBA" id="ARBA00012816"/>
    </source>
</evidence>
<dbReference type="GO" id="GO:0005739">
    <property type="term" value="C:mitochondrion"/>
    <property type="evidence" value="ECO:0007669"/>
    <property type="project" value="TreeGrafter"/>
</dbReference>
<comment type="caution">
    <text evidence="9">The sequence shown here is derived from an EMBL/GenBank/DDBJ whole genome shotgun (WGS) entry which is preliminary data.</text>
</comment>
<dbReference type="PANTHER" id="PTHR22594">
    <property type="entry name" value="ASPARTYL/LYSYL-TRNA SYNTHETASE"/>
    <property type="match status" value="1"/>
</dbReference>
<evidence type="ECO:0000256" key="5">
    <source>
        <dbReference type="ARBA" id="ARBA00022840"/>
    </source>
</evidence>
<dbReference type="InterPro" id="IPR006195">
    <property type="entry name" value="aa-tRNA-synth_II"/>
</dbReference>
<evidence type="ECO:0000256" key="7">
    <source>
        <dbReference type="ARBA" id="ARBA00023146"/>
    </source>
</evidence>
<dbReference type="InterPro" id="IPR045864">
    <property type="entry name" value="aa-tRNA-synth_II/BPL/LPL"/>
</dbReference>
<dbReference type="PANTHER" id="PTHR22594:SF34">
    <property type="entry name" value="ASPARAGINE--TRNA LIGASE, MITOCHONDRIAL-RELATED"/>
    <property type="match status" value="1"/>
</dbReference>
<keyword evidence="6" id="KW-0648">Protein biosynthesis</keyword>
<name>A0A9P6D9V5_PLEER</name>
<comment type="similarity">
    <text evidence="1">Belongs to the class-II aminoacyl-tRNA synthetase family.</text>
</comment>
<dbReference type="Gene3D" id="2.40.50.140">
    <property type="entry name" value="Nucleic acid-binding proteins"/>
    <property type="match status" value="1"/>
</dbReference>
<dbReference type="SUPFAM" id="SSF50249">
    <property type="entry name" value="Nucleic acid-binding proteins"/>
    <property type="match status" value="1"/>
</dbReference>
<dbReference type="PROSITE" id="PS50862">
    <property type="entry name" value="AA_TRNA_LIGASE_II"/>
    <property type="match status" value="1"/>
</dbReference>
<dbReference type="Proteomes" id="UP000807025">
    <property type="component" value="Unassembled WGS sequence"/>
</dbReference>
<dbReference type="InterPro" id="IPR002312">
    <property type="entry name" value="Asp/Asn-tRNA-synth_IIb"/>
</dbReference>
<dbReference type="EMBL" id="MU154686">
    <property type="protein sequence ID" value="KAF9489039.1"/>
    <property type="molecule type" value="Genomic_DNA"/>
</dbReference>
<dbReference type="NCBIfam" id="TIGR00457">
    <property type="entry name" value="asnS"/>
    <property type="match status" value="1"/>
</dbReference>
<dbReference type="InterPro" id="IPR004522">
    <property type="entry name" value="Asn-tRNA-ligase"/>
</dbReference>